<keyword evidence="2" id="KW-0106">Calcium</keyword>
<dbReference type="InterPro" id="IPR002048">
    <property type="entry name" value="EF_hand_dom"/>
</dbReference>
<sequence>MWRKVKGSVWKRERSLGQTEESGVEDPNIAAVLKRIEEVFHHWDTGEKGFITWEEMQGLGSELDLSSRDLQQVFDRLDVDRDGLVTPQDFSASF</sequence>
<name>A0AAD7R151_9TELE</name>
<keyword evidence="1" id="KW-0479">Metal-binding</keyword>
<feature type="domain" description="EF-hand" evidence="4">
    <location>
        <begin position="65"/>
        <end position="94"/>
    </location>
</feature>
<dbReference type="InterPro" id="IPR018247">
    <property type="entry name" value="EF_Hand_1_Ca_BS"/>
</dbReference>
<reference evidence="5" key="1">
    <citation type="journal article" date="2023" name="Science">
        <title>Genome structures resolve the early diversification of teleost fishes.</title>
        <authorList>
            <person name="Parey E."/>
            <person name="Louis A."/>
            <person name="Montfort J."/>
            <person name="Bouchez O."/>
            <person name="Roques C."/>
            <person name="Iampietro C."/>
            <person name="Lluch J."/>
            <person name="Castinel A."/>
            <person name="Donnadieu C."/>
            <person name="Desvignes T."/>
            <person name="Floi Bucao C."/>
            <person name="Jouanno E."/>
            <person name="Wen M."/>
            <person name="Mejri S."/>
            <person name="Dirks R."/>
            <person name="Jansen H."/>
            <person name="Henkel C."/>
            <person name="Chen W.J."/>
            <person name="Zahm M."/>
            <person name="Cabau C."/>
            <person name="Klopp C."/>
            <person name="Thompson A.W."/>
            <person name="Robinson-Rechavi M."/>
            <person name="Braasch I."/>
            <person name="Lecointre G."/>
            <person name="Bobe J."/>
            <person name="Postlethwait J.H."/>
            <person name="Berthelot C."/>
            <person name="Roest Crollius H."/>
            <person name="Guiguen Y."/>
        </authorList>
    </citation>
    <scope>NUCLEOTIDE SEQUENCE</scope>
    <source>
        <strain evidence="5">NC1722</strain>
    </source>
</reference>
<dbReference type="GO" id="GO:0005509">
    <property type="term" value="F:calcium ion binding"/>
    <property type="evidence" value="ECO:0007669"/>
    <property type="project" value="InterPro"/>
</dbReference>
<comment type="caution">
    <text evidence="5">The sequence shown here is derived from an EMBL/GenBank/DDBJ whole genome shotgun (WGS) entry which is preliminary data.</text>
</comment>
<dbReference type="Pfam" id="PF13499">
    <property type="entry name" value="EF-hand_7"/>
    <property type="match status" value="1"/>
</dbReference>
<dbReference type="PROSITE" id="PS50222">
    <property type="entry name" value="EF_HAND_2"/>
    <property type="match status" value="1"/>
</dbReference>
<evidence type="ECO:0000313" key="5">
    <source>
        <dbReference type="EMBL" id="KAJ8352987.1"/>
    </source>
</evidence>
<dbReference type="SUPFAM" id="SSF47473">
    <property type="entry name" value="EF-hand"/>
    <property type="match status" value="1"/>
</dbReference>
<evidence type="ECO:0000313" key="6">
    <source>
        <dbReference type="Proteomes" id="UP001221898"/>
    </source>
</evidence>
<gene>
    <name evidence="5" type="ORF">AAFF_G00124750</name>
</gene>
<feature type="region of interest" description="Disordered" evidence="3">
    <location>
        <begin position="1"/>
        <end position="23"/>
    </location>
</feature>
<dbReference type="AlphaFoldDB" id="A0AAD7R151"/>
<proteinExistence type="predicted"/>
<evidence type="ECO:0000256" key="2">
    <source>
        <dbReference type="ARBA" id="ARBA00022837"/>
    </source>
</evidence>
<dbReference type="EMBL" id="JAINUG010001873">
    <property type="protein sequence ID" value="KAJ8352987.1"/>
    <property type="molecule type" value="Genomic_DNA"/>
</dbReference>
<evidence type="ECO:0000259" key="4">
    <source>
        <dbReference type="PROSITE" id="PS50222"/>
    </source>
</evidence>
<protein>
    <recommendedName>
        <fullName evidence="4">EF-hand domain-containing protein</fullName>
    </recommendedName>
</protein>
<dbReference type="Proteomes" id="UP001221898">
    <property type="component" value="Unassembled WGS sequence"/>
</dbReference>
<evidence type="ECO:0000256" key="3">
    <source>
        <dbReference type="SAM" id="MobiDB-lite"/>
    </source>
</evidence>
<dbReference type="PROSITE" id="PS00018">
    <property type="entry name" value="EF_HAND_1"/>
    <property type="match status" value="1"/>
</dbReference>
<dbReference type="Gene3D" id="1.10.238.10">
    <property type="entry name" value="EF-hand"/>
    <property type="match status" value="1"/>
</dbReference>
<keyword evidence="6" id="KW-1185">Reference proteome</keyword>
<accession>A0AAD7R151</accession>
<dbReference type="InterPro" id="IPR011992">
    <property type="entry name" value="EF-hand-dom_pair"/>
</dbReference>
<feature type="non-terminal residue" evidence="5">
    <location>
        <position position="94"/>
    </location>
</feature>
<organism evidence="5 6">
    <name type="scientific">Aldrovandia affinis</name>
    <dbReference type="NCBI Taxonomy" id="143900"/>
    <lineage>
        <taxon>Eukaryota</taxon>
        <taxon>Metazoa</taxon>
        <taxon>Chordata</taxon>
        <taxon>Craniata</taxon>
        <taxon>Vertebrata</taxon>
        <taxon>Euteleostomi</taxon>
        <taxon>Actinopterygii</taxon>
        <taxon>Neopterygii</taxon>
        <taxon>Teleostei</taxon>
        <taxon>Notacanthiformes</taxon>
        <taxon>Halosauridae</taxon>
        <taxon>Aldrovandia</taxon>
    </lineage>
</organism>
<evidence type="ECO:0000256" key="1">
    <source>
        <dbReference type="ARBA" id="ARBA00022723"/>
    </source>
</evidence>